<dbReference type="EMBL" id="OU896722">
    <property type="protein sequence ID" value="CAH1154730.1"/>
    <property type="molecule type" value="Genomic_DNA"/>
</dbReference>
<sequence length="295" mass="32337">MAKKKIVTLPKKVFRILKKLGIFGYSKKNNIFGLNPLVVSTLFIVLILLVAALARKLVKSIFGESPGIIKDLLLEFIATIELCAACFELIIVADNWGISAYATYLFLLTLWWSSKWGTASACPYNAIEEVVEGSRRLPHAILIVLSQTLGGLVTFSFVQPIWELELVETHVDKAFEDCTADLQVDMITGALIEGFATCLCRLVSRALTESEAKLGNILDAFFGTMMVVAAFNHSGGYFNPALATSLKLGCEGNTVIEHVVVYWVGASLGSIASVFLFKSKNVQKYIGKLRTSKID</sequence>
<protein>
    <recommendedName>
        <fullName evidence="8">Aquaporin</fullName>
    </recommendedName>
</protein>
<feature type="transmembrane region" description="Helical" evidence="8">
    <location>
        <begin position="182"/>
        <end position="204"/>
    </location>
</feature>
<dbReference type="Proteomes" id="UP001153737">
    <property type="component" value="Chromosome 16"/>
</dbReference>
<comment type="similarity">
    <text evidence="2">Belongs to the MIP/aquaporin (TC 1.A.8) family. AQP11/AQP12 subfamily.</text>
</comment>
<dbReference type="PANTHER" id="PTHR21191">
    <property type="entry name" value="AQUAPORIN"/>
    <property type="match status" value="1"/>
</dbReference>
<feature type="transmembrane region" description="Helical" evidence="8">
    <location>
        <begin position="255"/>
        <end position="277"/>
    </location>
</feature>
<evidence type="ECO:0000256" key="3">
    <source>
        <dbReference type="ARBA" id="ARBA00022448"/>
    </source>
</evidence>
<feature type="transmembrane region" description="Helical" evidence="8">
    <location>
        <begin position="216"/>
        <end position="235"/>
    </location>
</feature>
<dbReference type="Gene3D" id="1.20.1080.10">
    <property type="entry name" value="Glycerol uptake facilitator protein"/>
    <property type="match status" value="1"/>
</dbReference>
<proteinExistence type="inferred from homology"/>
<keyword evidence="4 8" id="KW-0812">Transmembrane</keyword>
<evidence type="ECO:0000256" key="6">
    <source>
        <dbReference type="ARBA" id="ARBA00022989"/>
    </source>
</evidence>
<keyword evidence="3" id="KW-0813">Transport</keyword>
<evidence type="ECO:0000256" key="5">
    <source>
        <dbReference type="ARBA" id="ARBA00022737"/>
    </source>
</evidence>
<evidence type="ECO:0000256" key="2">
    <source>
        <dbReference type="ARBA" id="ARBA00005900"/>
    </source>
</evidence>
<accession>A0A9P0GSP1</accession>
<evidence type="ECO:0000313" key="9">
    <source>
        <dbReference type="EMBL" id="CAH1154730.1"/>
    </source>
</evidence>
<evidence type="ECO:0000256" key="8">
    <source>
        <dbReference type="PIRNR" id="PIRNR017529"/>
    </source>
</evidence>
<reference evidence="9" key="2">
    <citation type="submission" date="2022-10" db="EMBL/GenBank/DDBJ databases">
        <authorList>
            <consortium name="ENA_rothamsted_submissions"/>
            <consortium name="culmorum"/>
            <person name="King R."/>
        </authorList>
    </citation>
    <scope>NUCLEOTIDE SEQUENCE</scope>
</reference>
<keyword evidence="6 8" id="KW-1133">Transmembrane helix</keyword>
<keyword evidence="10" id="KW-1185">Reference proteome</keyword>
<dbReference type="InterPro" id="IPR016697">
    <property type="entry name" value="Aquaporin_11/12"/>
</dbReference>
<evidence type="ECO:0000256" key="7">
    <source>
        <dbReference type="ARBA" id="ARBA00023136"/>
    </source>
</evidence>
<dbReference type="AlphaFoldDB" id="A0A9P0GSP1"/>
<name>A0A9P0GSP1_PHACE</name>
<dbReference type="InterPro" id="IPR051883">
    <property type="entry name" value="AQP11/12_channel"/>
</dbReference>
<evidence type="ECO:0000313" key="10">
    <source>
        <dbReference type="Proteomes" id="UP001153737"/>
    </source>
</evidence>
<feature type="transmembrane region" description="Helical" evidence="8">
    <location>
        <begin position="139"/>
        <end position="162"/>
    </location>
</feature>
<gene>
    <name evidence="9" type="ORF">PHAECO_LOCUS5118</name>
</gene>
<dbReference type="GO" id="GO:0015267">
    <property type="term" value="F:channel activity"/>
    <property type="evidence" value="ECO:0007669"/>
    <property type="project" value="TreeGrafter"/>
</dbReference>
<reference evidence="9" key="1">
    <citation type="submission" date="2022-01" db="EMBL/GenBank/DDBJ databases">
        <authorList>
            <person name="King R."/>
        </authorList>
    </citation>
    <scope>NUCLEOTIDE SEQUENCE</scope>
</reference>
<dbReference type="PIRSF" id="PIRSF017529">
    <property type="entry name" value="Aquaporin_11/12"/>
    <property type="match status" value="1"/>
</dbReference>
<feature type="transmembrane region" description="Helical" evidence="8">
    <location>
        <begin position="31"/>
        <end position="51"/>
    </location>
</feature>
<dbReference type="FunFam" id="1.20.1080.10:FF:000018">
    <property type="entry name" value="Aquaporin"/>
    <property type="match status" value="1"/>
</dbReference>
<dbReference type="OrthoDB" id="1580043at2759"/>
<dbReference type="SUPFAM" id="SSF81338">
    <property type="entry name" value="Aquaporin-like"/>
    <property type="match status" value="1"/>
</dbReference>
<comment type="subcellular location">
    <subcellularLocation>
        <location evidence="1">Membrane</location>
        <topology evidence="1">Multi-pass membrane protein</topology>
    </subcellularLocation>
</comment>
<dbReference type="PANTHER" id="PTHR21191:SF16">
    <property type="entry name" value="AQUAPORIN"/>
    <property type="match status" value="1"/>
</dbReference>
<dbReference type="GO" id="GO:0016020">
    <property type="term" value="C:membrane"/>
    <property type="evidence" value="ECO:0007669"/>
    <property type="project" value="UniProtKB-SubCell"/>
</dbReference>
<dbReference type="InterPro" id="IPR023271">
    <property type="entry name" value="Aquaporin-like"/>
</dbReference>
<feature type="transmembrane region" description="Helical" evidence="8">
    <location>
        <begin position="98"/>
        <end position="118"/>
    </location>
</feature>
<organism evidence="9 10">
    <name type="scientific">Phaedon cochleariae</name>
    <name type="common">Mustard beetle</name>
    <dbReference type="NCBI Taxonomy" id="80249"/>
    <lineage>
        <taxon>Eukaryota</taxon>
        <taxon>Metazoa</taxon>
        <taxon>Ecdysozoa</taxon>
        <taxon>Arthropoda</taxon>
        <taxon>Hexapoda</taxon>
        <taxon>Insecta</taxon>
        <taxon>Pterygota</taxon>
        <taxon>Neoptera</taxon>
        <taxon>Endopterygota</taxon>
        <taxon>Coleoptera</taxon>
        <taxon>Polyphaga</taxon>
        <taxon>Cucujiformia</taxon>
        <taxon>Chrysomeloidea</taxon>
        <taxon>Chrysomelidae</taxon>
        <taxon>Chrysomelinae</taxon>
        <taxon>Chrysomelini</taxon>
        <taxon>Phaedon</taxon>
    </lineage>
</organism>
<evidence type="ECO:0000256" key="1">
    <source>
        <dbReference type="ARBA" id="ARBA00004141"/>
    </source>
</evidence>
<dbReference type="GO" id="GO:0005737">
    <property type="term" value="C:cytoplasm"/>
    <property type="evidence" value="ECO:0007669"/>
    <property type="project" value="TreeGrafter"/>
</dbReference>
<evidence type="ECO:0000256" key="4">
    <source>
        <dbReference type="ARBA" id="ARBA00022692"/>
    </source>
</evidence>
<keyword evidence="5" id="KW-0677">Repeat</keyword>
<keyword evidence="7 8" id="KW-0472">Membrane</keyword>